<reference evidence="2" key="2">
    <citation type="journal article" date="2015" name="Fish Shellfish Immunol.">
        <title>Early steps in the European eel (Anguilla anguilla)-Vibrio vulnificus interaction in the gills: Role of the RtxA13 toxin.</title>
        <authorList>
            <person name="Callol A."/>
            <person name="Pajuelo D."/>
            <person name="Ebbesson L."/>
            <person name="Teles M."/>
            <person name="MacKenzie S."/>
            <person name="Amaro C."/>
        </authorList>
    </citation>
    <scope>NUCLEOTIDE SEQUENCE</scope>
</reference>
<feature type="compositionally biased region" description="Basic and acidic residues" evidence="1">
    <location>
        <begin position="31"/>
        <end position="52"/>
    </location>
</feature>
<protein>
    <submittedName>
        <fullName evidence="2">Uncharacterized protein</fullName>
    </submittedName>
</protein>
<dbReference type="EMBL" id="GBXM01068003">
    <property type="protein sequence ID" value="JAH40574.1"/>
    <property type="molecule type" value="Transcribed_RNA"/>
</dbReference>
<accession>A0A0E9SGR1</accession>
<reference evidence="2" key="1">
    <citation type="submission" date="2014-11" db="EMBL/GenBank/DDBJ databases">
        <authorList>
            <person name="Amaro Gonzalez C."/>
        </authorList>
    </citation>
    <scope>NUCLEOTIDE SEQUENCE</scope>
</reference>
<dbReference type="AlphaFoldDB" id="A0A0E9SGR1"/>
<proteinExistence type="predicted"/>
<evidence type="ECO:0000256" key="1">
    <source>
        <dbReference type="SAM" id="MobiDB-lite"/>
    </source>
</evidence>
<evidence type="ECO:0000313" key="2">
    <source>
        <dbReference type="EMBL" id="JAH40574.1"/>
    </source>
</evidence>
<feature type="region of interest" description="Disordered" evidence="1">
    <location>
        <begin position="29"/>
        <end position="65"/>
    </location>
</feature>
<name>A0A0E9SGR1_ANGAN</name>
<organism evidence="2">
    <name type="scientific">Anguilla anguilla</name>
    <name type="common">European freshwater eel</name>
    <name type="synonym">Muraena anguilla</name>
    <dbReference type="NCBI Taxonomy" id="7936"/>
    <lineage>
        <taxon>Eukaryota</taxon>
        <taxon>Metazoa</taxon>
        <taxon>Chordata</taxon>
        <taxon>Craniata</taxon>
        <taxon>Vertebrata</taxon>
        <taxon>Euteleostomi</taxon>
        <taxon>Actinopterygii</taxon>
        <taxon>Neopterygii</taxon>
        <taxon>Teleostei</taxon>
        <taxon>Anguilliformes</taxon>
        <taxon>Anguillidae</taxon>
        <taxon>Anguilla</taxon>
    </lineage>
</organism>
<sequence>MIFPFFSESISTAFCQDTLYGRYSIIRGGKGRGEKMEGGRNGDGCRERERKRSVILKPHSNLSVS</sequence>